<organism evidence="1 2">
    <name type="scientific">Edwardsiella hoshinae</name>
    <dbReference type="NCBI Taxonomy" id="93378"/>
    <lineage>
        <taxon>Bacteria</taxon>
        <taxon>Pseudomonadati</taxon>
        <taxon>Pseudomonadota</taxon>
        <taxon>Gammaproteobacteria</taxon>
        <taxon>Enterobacterales</taxon>
        <taxon>Hafniaceae</taxon>
        <taxon>Edwardsiella</taxon>
    </lineage>
</organism>
<protein>
    <submittedName>
        <fullName evidence="1">Predicted transcriptional regulator</fullName>
    </submittedName>
</protein>
<dbReference type="Proteomes" id="UP000255248">
    <property type="component" value="Unassembled WGS sequence"/>
</dbReference>
<proteinExistence type="predicted"/>
<dbReference type="OrthoDB" id="5986966at2"/>
<evidence type="ECO:0000313" key="2">
    <source>
        <dbReference type="Proteomes" id="UP000255248"/>
    </source>
</evidence>
<dbReference type="Gene3D" id="1.10.238.160">
    <property type="match status" value="1"/>
</dbReference>
<accession>A0A376D5I0</accession>
<evidence type="ECO:0000313" key="1">
    <source>
        <dbReference type="EMBL" id="STC82774.1"/>
    </source>
</evidence>
<name>A0A376D5I0_9GAMM</name>
<dbReference type="EMBL" id="UFXZ01000001">
    <property type="protein sequence ID" value="STC82774.1"/>
    <property type="molecule type" value="Genomic_DNA"/>
</dbReference>
<reference evidence="1 2" key="1">
    <citation type="submission" date="2018-06" db="EMBL/GenBank/DDBJ databases">
        <authorList>
            <consortium name="Pathogen Informatics"/>
            <person name="Doyle S."/>
        </authorList>
    </citation>
    <scope>NUCLEOTIDE SEQUENCE [LARGE SCALE GENOMIC DNA]</scope>
    <source>
        <strain evidence="1 2">NCTC12121</strain>
    </source>
</reference>
<dbReference type="RefSeq" id="WP_024522723.1">
    <property type="nucleotide sequence ID" value="NZ_CP065626.1"/>
</dbReference>
<dbReference type="InterPro" id="IPR010260">
    <property type="entry name" value="AlpA"/>
</dbReference>
<dbReference type="Pfam" id="PF05930">
    <property type="entry name" value="Phage_AlpA"/>
    <property type="match status" value="1"/>
</dbReference>
<dbReference type="AlphaFoldDB" id="A0A376D5I0"/>
<sequence length="80" mass="9359">MSLTERKILLKREVKKILRLQSDSAFQDMINAGEFPRGFRIGLRRVGWFEDEVSAWLEDRIKESRIPPAGNNSVERRQSV</sequence>
<gene>
    <name evidence="1" type="ORF">NCTC12121_00121</name>
</gene>